<organism evidence="3 4">
    <name type="scientific">Frankliniella fusca</name>
    <dbReference type="NCBI Taxonomy" id="407009"/>
    <lineage>
        <taxon>Eukaryota</taxon>
        <taxon>Metazoa</taxon>
        <taxon>Ecdysozoa</taxon>
        <taxon>Arthropoda</taxon>
        <taxon>Hexapoda</taxon>
        <taxon>Insecta</taxon>
        <taxon>Pterygota</taxon>
        <taxon>Neoptera</taxon>
        <taxon>Paraneoptera</taxon>
        <taxon>Thysanoptera</taxon>
        <taxon>Terebrantia</taxon>
        <taxon>Thripoidea</taxon>
        <taxon>Thripidae</taxon>
        <taxon>Frankliniella</taxon>
    </lineage>
</organism>
<dbReference type="PANTHER" id="PTHR31912:SF35">
    <property type="entry name" value="C2H2-TYPE DOMAIN-CONTAINING PROTEIN"/>
    <property type="match status" value="1"/>
</dbReference>
<proteinExistence type="predicted"/>
<sequence>MAYLCKSQRALSSHERFHSRIISCPVASCALKFSTEASRDVHFSREHKSSKRCLEPTVDFKCPVNTCKEHIKTRADYLKHMPDHLAEGSNFVCGYPECKHKSAAVNNFRVHMSTQHPKKRKVESSSTSKEPLSSAVSDDPTSSSNADSFSFSQVNEDNSKTDLPKDSQKEEQFSDQKIKDEYAKFYLRLESEFILPSTTVQVIAERIQRTTELSHHCLKRQLRAELEAAGLDETEINSMISKVFKSDPIFNIHHKFKDFDNLTTHHMRQKYWKEHFPYVEPKQVFLGTDAQGKKKYSHYFPIKDSLTQLLKDPTIKEMVLQSFNIIPQDPKTFTSSKICSDYTDGSEFAEHMKQHPNKKCLQLLLFQDGFDFAAFGPSQGTYKPLGFYYSLGNIKSEYRSKLGCIQMVYLCLEKYFKATLEEDLKEVDKLKEVLKPLLDELVELKLGGMKIDGEKIPVCLMFGLGDNAGQHFIGRYVMSFTASHCCRFCPISTAEFKENPTICKPFRTPAEYDTAVKIAKEKWGREKEKALDFRRRQKERQTMMEDVTPGINMKLEKPISKNAHKKLCGIHHEGVKYMPSPLNSDVLKFHCSSPSLVVCIAHDLFEGIIKSTLPAILGYFSQEGWFTLDVLNRRIKNFKCEGNDRTDGPTPLKSFDSLGGNASENWTLFRNLPFIIEDLIVDKEDEMWSVYLQLKEIVELVTAPKITLQQVLYLKVLIKEYLLDVRKLLPDHLVPKHHYLLHYPDLILKFGPLVRLFTLRFESKHVFFKNVAKACKNFINITYTLSRKYACKFALDHCDGLLSPDKCNFQDSIRACDVEWSNEEMAAFHPSTEFQKIYVKEYVEVHGILYRTHDLLQLGLLNIADLQVGIIEAVLIDVNSNVGFLLKLKTALNSFSGYYKLHEQQARKYQVIALEDLLVHYPIPVYKHNGRDCFTLKHAAPFVLE</sequence>
<evidence type="ECO:0000313" key="4">
    <source>
        <dbReference type="Proteomes" id="UP001219518"/>
    </source>
</evidence>
<comment type="caution">
    <text evidence="3">The sequence shown here is derived from an EMBL/GenBank/DDBJ whole genome shotgun (WGS) entry which is preliminary data.</text>
</comment>
<feature type="domain" description="C2H2-type" evidence="2">
    <location>
        <begin position="62"/>
        <end position="84"/>
    </location>
</feature>
<keyword evidence="4" id="KW-1185">Reference proteome</keyword>
<dbReference type="Proteomes" id="UP001219518">
    <property type="component" value="Unassembled WGS sequence"/>
</dbReference>
<name>A0AAE1HI16_9NEOP</name>
<feature type="compositionally biased region" description="Low complexity" evidence="1">
    <location>
        <begin position="124"/>
        <end position="152"/>
    </location>
</feature>
<feature type="compositionally biased region" description="Basic and acidic residues" evidence="1">
    <location>
        <begin position="157"/>
        <end position="174"/>
    </location>
</feature>
<dbReference type="SMART" id="SM00355">
    <property type="entry name" value="ZnF_C2H2"/>
    <property type="match status" value="3"/>
</dbReference>
<accession>A0AAE1HI16</accession>
<dbReference type="PROSITE" id="PS00028">
    <property type="entry name" value="ZINC_FINGER_C2H2_1"/>
    <property type="match status" value="2"/>
</dbReference>
<gene>
    <name evidence="3" type="ORF">KUF71_010261</name>
</gene>
<protein>
    <submittedName>
        <fullName evidence="3">Zinc finger protein 76</fullName>
    </submittedName>
</protein>
<feature type="domain" description="C2H2-type" evidence="2">
    <location>
        <begin position="24"/>
        <end position="47"/>
    </location>
</feature>
<dbReference type="EMBL" id="JAHWGI010001031">
    <property type="protein sequence ID" value="KAK3921046.1"/>
    <property type="molecule type" value="Genomic_DNA"/>
</dbReference>
<reference evidence="3" key="1">
    <citation type="submission" date="2021-07" db="EMBL/GenBank/DDBJ databases">
        <authorList>
            <person name="Catto M.A."/>
            <person name="Jacobson A."/>
            <person name="Kennedy G."/>
            <person name="Labadie P."/>
            <person name="Hunt B.G."/>
            <person name="Srinivasan R."/>
        </authorList>
    </citation>
    <scope>NUCLEOTIDE SEQUENCE</scope>
    <source>
        <strain evidence="3">PL_HMW_Pooled</strain>
        <tissue evidence="3">Head</tissue>
    </source>
</reference>
<feature type="region of interest" description="Disordered" evidence="1">
    <location>
        <begin position="112"/>
        <end position="174"/>
    </location>
</feature>
<dbReference type="InterPro" id="IPR013087">
    <property type="entry name" value="Znf_C2H2_type"/>
</dbReference>
<evidence type="ECO:0000259" key="2">
    <source>
        <dbReference type="PROSITE" id="PS00028"/>
    </source>
</evidence>
<evidence type="ECO:0000313" key="3">
    <source>
        <dbReference type="EMBL" id="KAK3921046.1"/>
    </source>
</evidence>
<reference evidence="3" key="2">
    <citation type="journal article" date="2023" name="BMC Genomics">
        <title>Pest status, molecular evolution, and epigenetic factors derived from the genome assembly of Frankliniella fusca, a thysanopteran phytovirus vector.</title>
        <authorList>
            <person name="Catto M.A."/>
            <person name="Labadie P.E."/>
            <person name="Jacobson A.L."/>
            <person name="Kennedy G.G."/>
            <person name="Srinivasan R."/>
            <person name="Hunt B.G."/>
        </authorList>
    </citation>
    <scope>NUCLEOTIDE SEQUENCE</scope>
    <source>
        <strain evidence="3">PL_HMW_Pooled</strain>
    </source>
</reference>
<dbReference type="PANTHER" id="PTHR31912">
    <property type="entry name" value="IP13529P"/>
    <property type="match status" value="1"/>
</dbReference>
<dbReference type="AlphaFoldDB" id="A0AAE1HI16"/>
<evidence type="ECO:0000256" key="1">
    <source>
        <dbReference type="SAM" id="MobiDB-lite"/>
    </source>
</evidence>